<dbReference type="GO" id="GO:0005096">
    <property type="term" value="F:GTPase activator activity"/>
    <property type="evidence" value="ECO:0007669"/>
    <property type="project" value="UniProtKB-KW"/>
</dbReference>
<evidence type="ECO:0000313" key="18">
    <source>
        <dbReference type="Proteomes" id="UP001142055"/>
    </source>
</evidence>
<feature type="region of interest" description="Disordered" evidence="15">
    <location>
        <begin position="1"/>
        <end position="27"/>
    </location>
</feature>
<feature type="compositionally biased region" description="Low complexity" evidence="15">
    <location>
        <begin position="1856"/>
        <end position="1870"/>
    </location>
</feature>
<dbReference type="OMA" id="IRWFTSC"/>
<dbReference type="EMBL" id="JAPWDV010000001">
    <property type="protein sequence ID" value="KAJ6225552.1"/>
    <property type="molecule type" value="Genomic_DNA"/>
</dbReference>
<keyword evidence="14" id="KW-0325">Glycoprotein</keyword>
<dbReference type="PANTHER" id="PTHR10063:SF0">
    <property type="entry name" value="TUBERIN"/>
    <property type="match status" value="1"/>
</dbReference>
<proteinExistence type="inferred from homology"/>
<feature type="compositionally biased region" description="Polar residues" evidence="15">
    <location>
        <begin position="1509"/>
        <end position="1523"/>
    </location>
</feature>
<dbReference type="PROSITE" id="PS50085">
    <property type="entry name" value="RAPGAP"/>
    <property type="match status" value="1"/>
</dbReference>
<dbReference type="Pfam" id="PF00362">
    <property type="entry name" value="Integrin_beta"/>
    <property type="match status" value="1"/>
</dbReference>
<gene>
    <name evidence="17" type="ORF">RDWZM_004097</name>
</gene>
<dbReference type="GO" id="GO:0007155">
    <property type="term" value="P:cell adhesion"/>
    <property type="evidence" value="ECO:0007669"/>
    <property type="project" value="UniProtKB-KW"/>
</dbReference>
<reference evidence="17" key="1">
    <citation type="submission" date="2022-12" db="EMBL/GenBank/DDBJ databases">
        <title>Genome assemblies of Blomia tropicalis.</title>
        <authorList>
            <person name="Cui Y."/>
        </authorList>
    </citation>
    <scope>NUCLEOTIDE SEQUENCE</scope>
    <source>
        <tissue evidence="17">Adult mites</tissue>
    </source>
</reference>
<dbReference type="FunFam" id="3.40.50.11210:FF:000001">
    <property type="entry name" value="Ral GTPase-activating protein subunit alpha-1 isoform 1"/>
    <property type="match status" value="1"/>
</dbReference>
<feature type="region of interest" description="Disordered" evidence="15">
    <location>
        <begin position="49"/>
        <end position="68"/>
    </location>
</feature>
<keyword evidence="10" id="KW-1133">Transmembrane helix</keyword>
<keyword evidence="12" id="KW-0472">Membrane</keyword>
<evidence type="ECO:0000256" key="13">
    <source>
        <dbReference type="ARBA" id="ARBA00023157"/>
    </source>
</evidence>
<dbReference type="InterPro" id="IPR024584">
    <property type="entry name" value="Tuberin_N"/>
</dbReference>
<keyword evidence="4" id="KW-1003">Cell membrane</keyword>
<dbReference type="PANTHER" id="PTHR10063">
    <property type="entry name" value="TUBERIN"/>
    <property type="match status" value="1"/>
</dbReference>
<feature type="non-terminal residue" evidence="17">
    <location>
        <position position="2176"/>
    </location>
</feature>
<evidence type="ECO:0000256" key="3">
    <source>
        <dbReference type="ARBA" id="ARBA00022468"/>
    </source>
</evidence>
<evidence type="ECO:0000256" key="7">
    <source>
        <dbReference type="ARBA" id="ARBA00022729"/>
    </source>
</evidence>
<evidence type="ECO:0000256" key="1">
    <source>
        <dbReference type="ARBA" id="ARBA00004251"/>
    </source>
</evidence>
<dbReference type="GO" id="GO:0033596">
    <property type="term" value="C:TSC1-TSC2 complex"/>
    <property type="evidence" value="ECO:0007669"/>
    <property type="project" value="TreeGrafter"/>
</dbReference>
<evidence type="ECO:0000313" key="17">
    <source>
        <dbReference type="EMBL" id="KAJ6225552.1"/>
    </source>
</evidence>
<feature type="region of interest" description="Disordered" evidence="15">
    <location>
        <begin position="1281"/>
        <end position="1307"/>
    </location>
</feature>
<feature type="compositionally biased region" description="Basic and acidic residues" evidence="15">
    <location>
        <begin position="1960"/>
        <end position="1970"/>
    </location>
</feature>
<evidence type="ECO:0000256" key="4">
    <source>
        <dbReference type="ARBA" id="ARBA00022475"/>
    </source>
</evidence>
<feature type="region of interest" description="Disordered" evidence="15">
    <location>
        <begin position="1493"/>
        <end position="1583"/>
    </location>
</feature>
<dbReference type="InterPro" id="IPR035974">
    <property type="entry name" value="Rap/Ran-GAP_sf"/>
</dbReference>
<dbReference type="InterPro" id="IPR036465">
    <property type="entry name" value="vWFA_dom_sf"/>
</dbReference>
<dbReference type="SUPFAM" id="SSF53300">
    <property type="entry name" value="vWA-like"/>
    <property type="match status" value="1"/>
</dbReference>
<dbReference type="SMART" id="SM00187">
    <property type="entry name" value="INB"/>
    <property type="match status" value="1"/>
</dbReference>
<keyword evidence="11" id="KW-0401">Integrin</keyword>
<dbReference type="Pfam" id="PF03542">
    <property type="entry name" value="Tuberin"/>
    <property type="match status" value="1"/>
</dbReference>
<dbReference type="GO" id="GO:0046627">
    <property type="term" value="P:negative regulation of insulin receptor signaling pathway"/>
    <property type="evidence" value="ECO:0007669"/>
    <property type="project" value="TreeGrafter"/>
</dbReference>
<dbReference type="GO" id="GO:0051056">
    <property type="term" value="P:regulation of small GTPase mediated signal transduction"/>
    <property type="evidence" value="ECO:0007669"/>
    <property type="project" value="InterPro"/>
</dbReference>
<dbReference type="GO" id="GO:0032007">
    <property type="term" value="P:negative regulation of TOR signaling"/>
    <property type="evidence" value="ECO:0007669"/>
    <property type="project" value="TreeGrafter"/>
</dbReference>
<dbReference type="GO" id="GO:0005886">
    <property type="term" value="C:plasma membrane"/>
    <property type="evidence" value="ECO:0007669"/>
    <property type="project" value="UniProtKB-SubCell"/>
</dbReference>
<comment type="subcellular location">
    <subcellularLocation>
        <location evidence="1">Cell membrane</location>
        <topology evidence="1">Single-pass type I membrane protein</topology>
    </subcellularLocation>
</comment>
<dbReference type="GO" id="GO:0051726">
    <property type="term" value="P:regulation of cell cycle"/>
    <property type="evidence" value="ECO:0007669"/>
    <property type="project" value="TreeGrafter"/>
</dbReference>
<dbReference type="InterPro" id="IPR027107">
    <property type="entry name" value="Tuberin/Ral-act_asu"/>
</dbReference>
<keyword evidence="5" id="KW-0245">EGF-like domain</keyword>
<dbReference type="InterPro" id="IPR000331">
    <property type="entry name" value="Rap/Ran_GAP_dom"/>
</dbReference>
<dbReference type="Gene3D" id="3.40.50.410">
    <property type="entry name" value="von Willebrand factor, type A domain"/>
    <property type="match status" value="1"/>
</dbReference>
<feature type="region of interest" description="Disordered" evidence="15">
    <location>
        <begin position="1833"/>
        <end position="1870"/>
    </location>
</feature>
<dbReference type="InterPro" id="IPR033760">
    <property type="entry name" value="Integrin_beta_N"/>
</dbReference>
<dbReference type="InterPro" id="IPR016201">
    <property type="entry name" value="PSI"/>
</dbReference>
<name>A0A9Q0MJR3_BLOTA</name>
<comment type="similarity">
    <text evidence="2">Belongs to the integrin beta chain family.</text>
</comment>
<dbReference type="GO" id="GO:0007229">
    <property type="term" value="P:integrin-mediated signaling pathway"/>
    <property type="evidence" value="ECO:0007669"/>
    <property type="project" value="UniProtKB-KW"/>
</dbReference>
<feature type="compositionally biased region" description="Basic and acidic residues" evidence="15">
    <location>
        <begin position="1"/>
        <end position="14"/>
    </location>
</feature>
<sequence>MERTNSLSERDATKDNPSSINHSRELHRTSSLGLDLITTSYRRWFAPSSNVHSPLQNSSQTLISPNGKNVNGTNQHHFQVGQIPEIQENCDTKSTAKSGPINDLIGNLMFELKNKTSGSLEAKLRNVDELINIVRNQSINEQTSSRVFRDMVELLDKNQPNELRHKVWSLYTILVQGRAENLGELRYFLFELIEKHDGRFEDIPYRIDLLIALTDYGKTLLYYESGMAEFMIHFYSKLIEKKTNVELKVKKLPTDVQVKLLTLMTNLVRYNASIMSQALSLMIQYSCQLAFESSNIEELKAIYDFLNVVLSYSHLPVDSLSQFVIVICVGVNKKEFYNNCNKLMKNLVGTYLGPATLNTLQHIIEDETNFNEKVLIRGAVYFLVQSLWGDMIKEKVTLSPNTVLPAFKNLILNESIASPYISLEIANGIHIFLSSSCETQSNIYDNRTETRTKNEFQEEAKQIIFEHTWELVLDICQILVYNTAAKENESKELVSMIQSLIENLQDLLEKILSLNLYSSYNDNLLLLNESTSLALLISNEKFVPRIFSTLEHGVRFLSDESILKLISNRFNYIGANFQNWIQDLKHLIEVFYQSNQIKTNIRVQFLLELKKFLELNSHFVNTDIFWEKVATIYFSHQTDLVSRELAVEFLIYLAKKMNSSKNLAEIVEIFESITNHNFKIIYQRQHSLEQTGQSRGHNQIMHQHSAPNHSDQSQHCDPIKTINGLIIIFQEKLDHPNCHSVAVHAFTLVIKFYSHFLNSSTTPYSYANTPKNVQLIIRIKYLIFNLILSMRSNSLGQLGVIVDQPQSEHFNSPASPFPRTINNEIIKFTPFIAFCLRGQVSPPTSPEQSILSTPYHLQKQSSIVSEETEWKILELIFEKLAKMLKNKGLILALGKQTINVSSNSVDFTTELSFPDLVIQVLDKFIDTLQNRLNDFNFCDIKLSRADILSHAYKSISELVGYNLNSSNQTLLLKCLKNGLVHFSSKTSVIRQCIISLTICSMEMQTTMNKFLKDIILTLSKISTSKTLAVPKLEFLSNIILFPDLYYTFHLKQYLAIFSIAQQFINPYKYGEYTVVLALRVISMWFLKSPSSSRLQLMKFLTKGLNTNILKEIEPITPQLPHQDYRSNASNVESHPLSASSSSAFNVCASSSSQISTEGLILDPNDKENSKLELVEVCMDLFATNAFNTSSPLPLKPSMIDKLLNRQKAQMWLIGHKIIQITTTGCSSRAIRNGLCNKCYAICHLNQNGLVHEFGEGSSFPQSQVNIFQDNGQFNKQFNYESTNTSNMNNSTRRRHRSEINSSNTSSKNLQLSSDDFFAKRNLPFFPSDPDLNNGNVDNRYCRCWCQSWAEIVIRRSTGNTRWIMRVENNIGDFPYWSFAKEEDDLLANIFANYDPDCGLELIHNNLSNEKFEIEKNQLTRSKSSIGKNIQSVNSNISDHVSHKGRQYPVSRAASFGSRRDSNLIEQQQSFYENNQMILSEQTRVNVVRRLEKDDSFEEDEPPLLKENRQQQFSPINSNNSVELVTSGDKSSHNGNNYRERSTTISVMTPVQKSASSTGVSDSSPSSMNDSSKSTSTLNLASNRPSISSGALTPHSVFLQLYYNSSFKELNEISFREKPILLEKNESLTRSISCLDRVTPYETHKIGVIYIGPGQVNSKLEILANQMGSFRYTQFVQKLGHVINLANVNSNVCYTGGLDSKKDGPFAISWGDHLVQAIFHVATFMPNLPNDPNFNNKMAHIGNDFICIVYNNSGEKFDLHTIKGEGQFLQAMIVITPLEQESNSIQICAKREFIEFIGHTEAQIISDHSLPVYIRQLALHANLAAMIRPPIAQQGQTHNRSRLGTGPSQSSRDDSDSVISPSIASPNIPSSAGLNLKSNQYGHDEFSSGFAELSLEASQCITKETCGDCIKASPTCAWCSAPGNLTSRCDTIFNLQQRGCPSPDLHSPSSSVDLEQDEELSDKADEDKDPIQLRPQRISLQLRPKYPVSVKVSLKQALDYPVDLYYLMDLSKSMEDDKAKLAELGNILAGKMKNLTSNFRLGFGSFVDKVVMPYVSTVPEKLIQPCTGCAAPYGFKNHMKLDTEQDEFVTKVKDTQISGNLDAPEGGFDAIMQAIVCKNEIGWREKSRKLLVFSTDAGFHYAGDGKLGGIVKPNDGECHLNSEGVYTESINQDYPSI</sequence>
<dbReference type="SMART" id="SM00423">
    <property type="entry name" value="PSI"/>
    <property type="match status" value="1"/>
</dbReference>
<dbReference type="Pfam" id="PF11864">
    <property type="entry name" value="DUF3384"/>
    <property type="match status" value="1"/>
</dbReference>
<evidence type="ECO:0000256" key="5">
    <source>
        <dbReference type="ARBA" id="ARBA00022536"/>
    </source>
</evidence>
<evidence type="ECO:0000256" key="14">
    <source>
        <dbReference type="ARBA" id="ARBA00023180"/>
    </source>
</evidence>
<dbReference type="Gene3D" id="3.40.50.11210">
    <property type="entry name" value="Rap/Ran-GAP"/>
    <property type="match status" value="1"/>
</dbReference>
<evidence type="ECO:0000256" key="6">
    <source>
        <dbReference type="ARBA" id="ARBA00022692"/>
    </source>
</evidence>
<dbReference type="InterPro" id="IPR015812">
    <property type="entry name" value="Integrin_bsu"/>
</dbReference>
<evidence type="ECO:0000256" key="12">
    <source>
        <dbReference type="ARBA" id="ARBA00023136"/>
    </source>
</evidence>
<dbReference type="SUPFAM" id="SSF103575">
    <property type="entry name" value="Plexin repeat"/>
    <property type="match status" value="1"/>
</dbReference>
<keyword evidence="9" id="KW-0130">Cell adhesion</keyword>
<keyword evidence="8" id="KW-0677">Repeat</keyword>
<evidence type="ECO:0000259" key="16">
    <source>
        <dbReference type="PROSITE" id="PS50085"/>
    </source>
</evidence>
<accession>A0A9Q0MJR3</accession>
<dbReference type="SUPFAM" id="SSF111347">
    <property type="entry name" value="Rap/Ran-GAP"/>
    <property type="match status" value="1"/>
</dbReference>
<feature type="compositionally biased region" description="Low complexity" evidence="15">
    <location>
        <begin position="1553"/>
        <end position="1575"/>
    </location>
</feature>
<evidence type="ECO:0000256" key="8">
    <source>
        <dbReference type="ARBA" id="ARBA00022737"/>
    </source>
</evidence>
<protein>
    <recommendedName>
        <fullName evidence="16">Rap-GAP domain-containing protein</fullName>
    </recommendedName>
</protein>
<keyword evidence="18" id="KW-1185">Reference proteome</keyword>
<evidence type="ECO:0000256" key="10">
    <source>
        <dbReference type="ARBA" id="ARBA00022989"/>
    </source>
</evidence>
<dbReference type="FunFam" id="3.40.50.410:FF:000002">
    <property type="entry name" value="Integrin beta"/>
    <property type="match status" value="1"/>
</dbReference>
<dbReference type="Gene3D" id="3.30.1680.10">
    <property type="entry name" value="ligand-binding face of the semaphorins, domain 2"/>
    <property type="match status" value="1"/>
</dbReference>
<evidence type="ECO:0000256" key="11">
    <source>
        <dbReference type="ARBA" id="ARBA00023037"/>
    </source>
</evidence>
<dbReference type="InterPro" id="IPR002369">
    <property type="entry name" value="Integrin_bsu_VWA"/>
</dbReference>
<dbReference type="GO" id="GO:0051898">
    <property type="term" value="P:negative regulation of phosphatidylinositol 3-kinase/protein kinase B signal transduction"/>
    <property type="evidence" value="ECO:0007669"/>
    <property type="project" value="TreeGrafter"/>
</dbReference>
<feature type="domain" description="Rap-GAP" evidence="16">
    <location>
        <begin position="1631"/>
        <end position="1861"/>
    </location>
</feature>
<keyword evidence="13" id="KW-1015">Disulfide bond</keyword>
<feature type="region of interest" description="Disordered" evidence="15">
    <location>
        <begin position="1939"/>
        <end position="1971"/>
    </location>
</feature>
<organism evidence="17 18">
    <name type="scientific">Blomia tropicalis</name>
    <name type="common">Mite</name>
    <dbReference type="NCBI Taxonomy" id="40697"/>
    <lineage>
        <taxon>Eukaryota</taxon>
        <taxon>Metazoa</taxon>
        <taxon>Ecdysozoa</taxon>
        <taxon>Arthropoda</taxon>
        <taxon>Chelicerata</taxon>
        <taxon>Arachnida</taxon>
        <taxon>Acari</taxon>
        <taxon>Acariformes</taxon>
        <taxon>Sarcoptiformes</taxon>
        <taxon>Astigmata</taxon>
        <taxon>Glycyphagoidea</taxon>
        <taxon>Echimyopodidae</taxon>
        <taxon>Blomia</taxon>
    </lineage>
</organism>
<keyword evidence="7" id="KW-0732">Signal</keyword>
<dbReference type="PRINTS" id="PR01186">
    <property type="entry name" value="INTEGRINB"/>
</dbReference>
<dbReference type="Proteomes" id="UP001142055">
    <property type="component" value="Chromosome 1"/>
</dbReference>
<dbReference type="InterPro" id="IPR018515">
    <property type="entry name" value="Tuberin-type_domain"/>
</dbReference>
<feature type="compositionally biased region" description="Low complexity" evidence="15">
    <location>
        <begin position="1281"/>
        <end position="1290"/>
    </location>
</feature>
<evidence type="ECO:0000256" key="2">
    <source>
        <dbReference type="ARBA" id="ARBA00007449"/>
    </source>
</evidence>
<evidence type="ECO:0000256" key="9">
    <source>
        <dbReference type="ARBA" id="ARBA00022889"/>
    </source>
</evidence>
<keyword evidence="6" id="KW-0812">Transmembrane</keyword>
<dbReference type="Pfam" id="PF17205">
    <property type="entry name" value="PSI_integrin"/>
    <property type="match status" value="1"/>
</dbReference>
<feature type="compositionally biased region" description="Polar residues" evidence="15">
    <location>
        <begin position="1532"/>
        <end position="1552"/>
    </location>
</feature>
<dbReference type="Pfam" id="PF02145">
    <property type="entry name" value="Rap_GAP"/>
    <property type="match status" value="1"/>
</dbReference>
<comment type="caution">
    <text evidence="17">The sequence shown here is derived from an EMBL/GenBank/DDBJ whole genome shotgun (WGS) entry which is preliminary data.</text>
</comment>
<dbReference type="GO" id="GO:0005634">
    <property type="term" value="C:nucleus"/>
    <property type="evidence" value="ECO:0007669"/>
    <property type="project" value="InterPro"/>
</dbReference>
<dbReference type="GO" id="GO:0030178">
    <property type="term" value="P:negative regulation of Wnt signaling pathway"/>
    <property type="evidence" value="ECO:0007669"/>
    <property type="project" value="TreeGrafter"/>
</dbReference>
<keyword evidence="3" id="KW-0343">GTPase activation</keyword>
<evidence type="ECO:0000256" key="15">
    <source>
        <dbReference type="SAM" id="MobiDB-lite"/>
    </source>
</evidence>